<reference evidence="6 7" key="1">
    <citation type="submission" date="2020-04" db="EMBL/GenBank/DDBJ databases">
        <authorList>
            <person name="Yin C."/>
        </authorList>
    </citation>
    <scope>NUCLEOTIDE SEQUENCE [LARGE SCALE GENOMIC DNA]</scope>
    <source>
        <strain evidence="6 7">Ak56</strain>
    </source>
</reference>
<dbReference type="GO" id="GO:0016491">
    <property type="term" value="F:oxidoreductase activity"/>
    <property type="evidence" value="ECO:0007669"/>
    <property type="project" value="InterPro"/>
</dbReference>
<dbReference type="PANTHER" id="PTHR42852:SF6">
    <property type="entry name" value="THIOL:DISULFIDE INTERCHANGE PROTEIN DSBE"/>
    <property type="match status" value="1"/>
</dbReference>
<dbReference type="GO" id="GO:0030313">
    <property type="term" value="C:cell envelope"/>
    <property type="evidence" value="ECO:0007669"/>
    <property type="project" value="UniProtKB-SubCell"/>
</dbReference>
<dbReference type="SUPFAM" id="SSF52833">
    <property type="entry name" value="Thioredoxin-like"/>
    <property type="match status" value="1"/>
</dbReference>
<keyword evidence="2" id="KW-0201">Cytochrome c-type biogenesis</keyword>
<dbReference type="EMBL" id="JABAHZ010000003">
    <property type="protein sequence ID" value="NLR80132.1"/>
    <property type="molecule type" value="Genomic_DNA"/>
</dbReference>
<keyword evidence="4" id="KW-0676">Redox-active center</keyword>
<accession>A0A847SUC7</accession>
<dbReference type="Proteomes" id="UP000552864">
    <property type="component" value="Unassembled WGS sequence"/>
</dbReference>
<sequence length="203" mass="22679">MNKVEEDFIRSHPDSWVSLDLVESHSVNLKPEIIEPLLMGLSRKLRNSAIGKYLATRLASEKKTGIGQPAIPFTQNDTEGKPVSLASFKGKYVLVDFWASWCSPCRAENPNLLKAYNQFKDKNFEIIGVSLDHNKAFWLKAVKEDGMPWIQLSDLQGPNNAAARAYGITGIPQNFLLDPNGLIIAKDLRGEEVIKKLTEVLSK</sequence>
<dbReference type="PANTHER" id="PTHR42852">
    <property type="entry name" value="THIOL:DISULFIDE INTERCHANGE PROTEIN DSBE"/>
    <property type="match status" value="1"/>
</dbReference>
<dbReference type="InterPro" id="IPR000866">
    <property type="entry name" value="AhpC/TSA"/>
</dbReference>
<organism evidence="6 7">
    <name type="scientific">Chitinophaga eiseniae</name>
    <dbReference type="NCBI Taxonomy" id="634771"/>
    <lineage>
        <taxon>Bacteria</taxon>
        <taxon>Pseudomonadati</taxon>
        <taxon>Bacteroidota</taxon>
        <taxon>Chitinophagia</taxon>
        <taxon>Chitinophagales</taxon>
        <taxon>Chitinophagaceae</taxon>
        <taxon>Chitinophaga</taxon>
    </lineage>
</organism>
<gene>
    <name evidence="6" type="ORF">HGH91_15980</name>
</gene>
<comment type="subcellular location">
    <subcellularLocation>
        <location evidence="1">Cell envelope</location>
    </subcellularLocation>
</comment>
<dbReference type="InterPro" id="IPR036249">
    <property type="entry name" value="Thioredoxin-like_sf"/>
</dbReference>
<dbReference type="Gene3D" id="3.40.30.10">
    <property type="entry name" value="Glutaredoxin"/>
    <property type="match status" value="1"/>
</dbReference>
<evidence type="ECO:0000256" key="2">
    <source>
        <dbReference type="ARBA" id="ARBA00022748"/>
    </source>
</evidence>
<keyword evidence="3" id="KW-1015">Disulfide bond</keyword>
<dbReference type="InterPro" id="IPR050553">
    <property type="entry name" value="Thioredoxin_ResA/DsbE_sf"/>
</dbReference>
<dbReference type="CDD" id="cd02966">
    <property type="entry name" value="TlpA_like_family"/>
    <property type="match status" value="1"/>
</dbReference>
<evidence type="ECO:0000259" key="5">
    <source>
        <dbReference type="PROSITE" id="PS51352"/>
    </source>
</evidence>
<feature type="domain" description="Thioredoxin" evidence="5">
    <location>
        <begin position="64"/>
        <end position="203"/>
    </location>
</feature>
<dbReference type="GO" id="GO:0017004">
    <property type="term" value="P:cytochrome complex assembly"/>
    <property type="evidence" value="ECO:0007669"/>
    <property type="project" value="UniProtKB-KW"/>
</dbReference>
<evidence type="ECO:0000313" key="6">
    <source>
        <dbReference type="EMBL" id="NLR80132.1"/>
    </source>
</evidence>
<dbReference type="AlphaFoldDB" id="A0A847SUC7"/>
<evidence type="ECO:0000256" key="4">
    <source>
        <dbReference type="ARBA" id="ARBA00023284"/>
    </source>
</evidence>
<dbReference type="PROSITE" id="PS51352">
    <property type="entry name" value="THIOREDOXIN_2"/>
    <property type="match status" value="1"/>
</dbReference>
<protein>
    <submittedName>
        <fullName evidence="6">TlpA family protein disulfide reductase</fullName>
    </submittedName>
</protein>
<dbReference type="RefSeq" id="WP_168739768.1">
    <property type="nucleotide sequence ID" value="NZ_JABAHZ010000003.1"/>
</dbReference>
<evidence type="ECO:0000256" key="1">
    <source>
        <dbReference type="ARBA" id="ARBA00004196"/>
    </source>
</evidence>
<proteinExistence type="predicted"/>
<keyword evidence="7" id="KW-1185">Reference proteome</keyword>
<dbReference type="GO" id="GO:0016209">
    <property type="term" value="F:antioxidant activity"/>
    <property type="evidence" value="ECO:0007669"/>
    <property type="project" value="InterPro"/>
</dbReference>
<dbReference type="Pfam" id="PF00578">
    <property type="entry name" value="AhpC-TSA"/>
    <property type="match status" value="1"/>
</dbReference>
<evidence type="ECO:0000256" key="3">
    <source>
        <dbReference type="ARBA" id="ARBA00023157"/>
    </source>
</evidence>
<dbReference type="InterPro" id="IPR013766">
    <property type="entry name" value="Thioredoxin_domain"/>
</dbReference>
<name>A0A847SUC7_9BACT</name>
<comment type="caution">
    <text evidence="6">The sequence shown here is derived from an EMBL/GenBank/DDBJ whole genome shotgun (WGS) entry which is preliminary data.</text>
</comment>
<evidence type="ECO:0000313" key="7">
    <source>
        <dbReference type="Proteomes" id="UP000552864"/>
    </source>
</evidence>